<reference evidence="1" key="1">
    <citation type="submission" date="2016-10" db="EMBL/GenBank/DDBJ databases">
        <authorList>
            <person name="de Groot N.N."/>
        </authorList>
    </citation>
    <scope>NUCLEOTIDE SEQUENCE</scope>
</reference>
<evidence type="ECO:0000313" key="1">
    <source>
        <dbReference type="EMBL" id="SFV52057.1"/>
    </source>
</evidence>
<name>A0A1W1BF00_9ZZZZ</name>
<accession>A0A1W1BF00</accession>
<organism evidence="1">
    <name type="scientific">hydrothermal vent metagenome</name>
    <dbReference type="NCBI Taxonomy" id="652676"/>
    <lineage>
        <taxon>unclassified sequences</taxon>
        <taxon>metagenomes</taxon>
        <taxon>ecological metagenomes</taxon>
    </lineage>
</organism>
<protein>
    <recommendedName>
        <fullName evidence="2">DNA-binding protein</fullName>
    </recommendedName>
</protein>
<proteinExistence type="predicted"/>
<dbReference type="AlphaFoldDB" id="A0A1W1BF00"/>
<dbReference type="EMBL" id="FPHK01000001">
    <property type="protein sequence ID" value="SFV52057.1"/>
    <property type="molecule type" value="Genomic_DNA"/>
</dbReference>
<sequence>MTFIEFKKLLLDAEISLPKFSKLIKVSEKNIQSYKKKGEVPNTIAVIAKCFAVMHAKGVDYRTKIESLGLEAKTKKGAGFAKTKKKEKVHAKNQEA</sequence>
<gene>
    <name evidence="1" type="ORF">MNB_SM-6-929</name>
</gene>
<evidence type="ECO:0008006" key="2">
    <source>
        <dbReference type="Google" id="ProtNLM"/>
    </source>
</evidence>